<dbReference type="KEGG" id="obj:EIO64_03760"/>
<evidence type="ECO:0000313" key="4">
    <source>
        <dbReference type="Proteomes" id="UP000298642"/>
    </source>
</evidence>
<accession>A0A4D7ALU7</accession>
<dbReference type="PIRSF" id="PIRSF004749">
    <property type="entry name" value="Pep_def"/>
    <property type="match status" value="1"/>
</dbReference>
<protein>
    <submittedName>
        <fullName evidence="3">Peptide deformylase</fullName>
        <ecNumber evidence="3">3.5.1.88</ecNumber>
    </submittedName>
</protein>
<comment type="similarity">
    <text evidence="1">Belongs to the polypeptide deformylase family.</text>
</comment>
<keyword evidence="4" id="KW-1185">Reference proteome</keyword>
<reference evidence="4" key="1">
    <citation type="submission" date="2018-12" db="EMBL/GenBank/DDBJ databases">
        <title>Dusodibacter welbiota gen. nov., sp. nov., isolated from human faeces and emended description of the Oscillibacter genus.</title>
        <authorList>
            <person name="Le Roy T."/>
            <person name="Van der Smissen P."/>
            <person name="Delzenne N."/>
            <person name="Muccioli G."/>
            <person name="Collet J.F."/>
            <person name="Cani P.D."/>
        </authorList>
    </citation>
    <scope>NUCLEOTIDE SEQUENCE [LARGE SCALE GENOMIC DNA]</scope>
    <source>
        <strain evidence="4">J115</strain>
    </source>
</reference>
<dbReference type="Gene3D" id="3.90.45.10">
    <property type="entry name" value="Peptide deformylase"/>
    <property type="match status" value="1"/>
</dbReference>
<dbReference type="GeneID" id="89522291"/>
<dbReference type="Proteomes" id="UP000298642">
    <property type="component" value="Chromosome"/>
</dbReference>
<dbReference type="PANTHER" id="PTHR10458:SF22">
    <property type="entry name" value="PEPTIDE DEFORMYLASE"/>
    <property type="match status" value="1"/>
</dbReference>
<dbReference type="PRINTS" id="PR01576">
    <property type="entry name" value="PDEFORMYLASE"/>
</dbReference>
<evidence type="ECO:0000256" key="2">
    <source>
        <dbReference type="ARBA" id="ARBA00023004"/>
    </source>
</evidence>
<dbReference type="PANTHER" id="PTHR10458">
    <property type="entry name" value="PEPTIDE DEFORMYLASE"/>
    <property type="match status" value="1"/>
</dbReference>
<dbReference type="EMBL" id="CP034413">
    <property type="protein sequence ID" value="QCI58448.1"/>
    <property type="molecule type" value="Genomic_DNA"/>
</dbReference>
<evidence type="ECO:0000313" key="3">
    <source>
        <dbReference type="EMBL" id="QCI58448.1"/>
    </source>
</evidence>
<dbReference type="InterPro" id="IPR036821">
    <property type="entry name" value="Peptide_deformylase_sf"/>
</dbReference>
<dbReference type="EC" id="3.5.1.88" evidence="3"/>
<keyword evidence="2" id="KW-0408">Iron</keyword>
<evidence type="ECO:0000256" key="1">
    <source>
        <dbReference type="ARBA" id="ARBA00010759"/>
    </source>
</evidence>
<dbReference type="InterPro" id="IPR023635">
    <property type="entry name" value="Peptide_deformylase"/>
</dbReference>
<dbReference type="SUPFAM" id="SSF56420">
    <property type="entry name" value="Peptide deformylase"/>
    <property type="match status" value="1"/>
</dbReference>
<dbReference type="GO" id="GO:0042586">
    <property type="term" value="F:peptide deformylase activity"/>
    <property type="evidence" value="ECO:0007669"/>
    <property type="project" value="UniProtKB-EC"/>
</dbReference>
<dbReference type="CDD" id="cd00487">
    <property type="entry name" value="Pep_deformylase"/>
    <property type="match status" value="1"/>
</dbReference>
<name>A0A4D7ALU7_9FIRM</name>
<keyword evidence="3" id="KW-0378">Hydrolase</keyword>
<dbReference type="NCBIfam" id="NF006670">
    <property type="entry name" value="PRK09218.1"/>
    <property type="match status" value="1"/>
</dbReference>
<dbReference type="Pfam" id="PF01327">
    <property type="entry name" value="Pep_deformylase"/>
    <property type="match status" value="1"/>
</dbReference>
<gene>
    <name evidence="3" type="ORF">EIO64_03760</name>
</gene>
<proteinExistence type="inferred from homology"/>
<organism evidence="3 4">
    <name type="scientific">Dysosmobacter welbionis</name>
    <dbReference type="NCBI Taxonomy" id="2093857"/>
    <lineage>
        <taxon>Bacteria</taxon>
        <taxon>Bacillati</taxon>
        <taxon>Bacillota</taxon>
        <taxon>Clostridia</taxon>
        <taxon>Eubacteriales</taxon>
        <taxon>Oscillospiraceae</taxon>
        <taxon>Dysosmobacter</taxon>
    </lineage>
</organism>
<sequence>MIRDICKDQAFLAQKAEPASPEDLPVAADLLETLEVHRDGCVGMAANMIGVNKRIIAFDNQGGYMVMFNPEIVKRAGPYEAEEGCLSLSGTRRARRWESIKVRWQNEKFQERIKTFTGWTAQIIQHEIDHCEGIII</sequence>
<dbReference type="RefSeq" id="WP_119311435.1">
    <property type="nucleotide sequence ID" value="NZ_CP034413.3"/>
</dbReference>
<dbReference type="AlphaFoldDB" id="A0A4D7ALU7"/>